<sequence length="96" mass="11227">MKRSVERNYVVYILECGDGTLYTGITNNLKQRLMHHQQGTGAKYTRGRGPFTLKWLETGITRSQALRREREIKKMSRTKKLELIQRRPAGEATKEF</sequence>
<keyword evidence="3" id="KW-0255">Endonuclease</keyword>
<dbReference type="RefSeq" id="WP_200799253.1">
    <property type="nucleotide sequence ID" value="NZ_CP048103.1"/>
</dbReference>
<evidence type="ECO:0000259" key="2">
    <source>
        <dbReference type="PROSITE" id="PS50164"/>
    </source>
</evidence>
<keyword evidence="3" id="KW-0540">Nuclease</keyword>
<proteinExistence type="inferred from homology"/>
<feature type="domain" description="GIY-YIG" evidence="2">
    <location>
        <begin position="7"/>
        <end position="82"/>
    </location>
</feature>
<keyword evidence="4" id="KW-1185">Reference proteome</keyword>
<dbReference type="InterPro" id="IPR000305">
    <property type="entry name" value="GIY-YIG_endonuc"/>
</dbReference>
<comment type="similarity">
    <text evidence="1">Belongs to the UPF0213 family.</text>
</comment>
<gene>
    <name evidence="3" type="ORF">SAMN05421790_10710</name>
</gene>
<name>A0A1N7MSI2_9BACL</name>
<dbReference type="PROSITE" id="PS50164">
    <property type="entry name" value="GIY_YIG"/>
    <property type="match status" value="1"/>
</dbReference>
<dbReference type="Gene3D" id="3.40.1440.10">
    <property type="entry name" value="GIY-YIG endonuclease"/>
    <property type="match status" value="1"/>
</dbReference>
<organism evidence="3 4">
    <name type="scientific">Kroppenstedtia eburnea</name>
    <dbReference type="NCBI Taxonomy" id="714067"/>
    <lineage>
        <taxon>Bacteria</taxon>
        <taxon>Bacillati</taxon>
        <taxon>Bacillota</taxon>
        <taxon>Bacilli</taxon>
        <taxon>Bacillales</taxon>
        <taxon>Thermoactinomycetaceae</taxon>
        <taxon>Kroppenstedtia</taxon>
    </lineage>
</organism>
<dbReference type="Proteomes" id="UP000186795">
    <property type="component" value="Unassembled WGS sequence"/>
</dbReference>
<dbReference type="InterPro" id="IPR035901">
    <property type="entry name" value="GIY-YIG_endonuc_sf"/>
</dbReference>
<dbReference type="SMART" id="SM00465">
    <property type="entry name" value="GIYc"/>
    <property type="match status" value="1"/>
</dbReference>
<dbReference type="InterPro" id="IPR050190">
    <property type="entry name" value="UPF0213_domain"/>
</dbReference>
<dbReference type="Pfam" id="PF01541">
    <property type="entry name" value="GIY-YIG"/>
    <property type="match status" value="1"/>
</dbReference>
<dbReference type="GO" id="GO:0004519">
    <property type="term" value="F:endonuclease activity"/>
    <property type="evidence" value="ECO:0007669"/>
    <property type="project" value="UniProtKB-KW"/>
</dbReference>
<dbReference type="EMBL" id="FTOD01000007">
    <property type="protein sequence ID" value="SIS89010.1"/>
    <property type="molecule type" value="Genomic_DNA"/>
</dbReference>
<dbReference type="PANTHER" id="PTHR34477:SF1">
    <property type="entry name" value="UPF0213 PROTEIN YHBQ"/>
    <property type="match status" value="1"/>
</dbReference>
<evidence type="ECO:0000313" key="4">
    <source>
        <dbReference type="Proteomes" id="UP000186795"/>
    </source>
</evidence>
<evidence type="ECO:0000256" key="1">
    <source>
        <dbReference type="ARBA" id="ARBA00007435"/>
    </source>
</evidence>
<evidence type="ECO:0000313" key="3">
    <source>
        <dbReference type="EMBL" id="SIS89010.1"/>
    </source>
</evidence>
<reference evidence="4" key="1">
    <citation type="submission" date="2017-01" db="EMBL/GenBank/DDBJ databases">
        <authorList>
            <person name="Varghese N."/>
            <person name="Submissions S."/>
        </authorList>
    </citation>
    <scope>NUCLEOTIDE SEQUENCE [LARGE SCALE GENOMIC DNA]</scope>
    <source>
        <strain evidence="4">DSM 45196</strain>
    </source>
</reference>
<protein>
    <submittedName>
        <fullName evidence="3">Putative endonuclease</fullName>
    </submittedName>
</protein>
<accession>A0A1N7MSI2</accession>
<dbReference type="PANTHER" id="PTHR34477">
    <property type="entry name" value="UPF0213 PROTEIN YHBQ"/>
    <property type="match status" value="1"/>
</dbReference>
<dbReference type="CDD" id="cd10456">
    <property type="entry name" value="GIY-YIG_UPF0213"/>
    <property type="match status" value="1"/>
</dbReference>
<keyword evidence="3" id="KW-0378">Hydrolase</keyword>
<dbReference type="SUPFAM" id="SSF82771">
    <property type="entry name" value="GIY-YIG endonuclease"/>
    <property type="match status" value="1"/>
</dbReference>
<dbReference type="AlphaFoldDB" id="A0A1N7MSI2"/>